<accession>A0A0R3RQE4</accession>
<keyword evidence="1" id="KW-0732">Signal</keyword>
<protein>
    <submittedName>
        <fullName evidence="3">LAM_G_DOMAIN domain-containing protein</fullName>
    </submittedName>
</protein>
<evidence type="ECO:0000256" key="1">
    <source>
        <dbReference type="SAM" id="SignalP"/>
    </source>
</evidence>
<dbReference type="AlphaFoldDB" id="A0A0R3RQE4"/>
<evidence type="ECO:0000313" key="3">
    <source>
        <dbReference type="WBParaSite" id="EEL_0000389601-mRNA-1"/>
    </source>
</evidence>
<name>A0A0R3RQE4_9BILA</name>
<evidence type="ECO:0000313" key="2">
    <source>
        <dbReference type="Proteomes" id="UP000050640"/>
    </source>
</evidence>
<feature type="chain" id="PRO_5006447715" evidence="1">
    <location>
        <begin position="21"/>
        <end position="132"/>
    </location>
</feature>
<dbReference type="WBParaSite" id="EEL_0000389601-mRNA-1">
    <property type="protein sequence ID" value="EEL_0000389601-mRNA-1"/>
    <property type="gene ID" value="EEL_0000389601"/>
</dbReference>
<dbReference type="Proteomes" id="UP000050640">
    <property type="component" value="Unplaced"/>
</dbReference>
<sequence length="132" mass="15244">MWRSWFDLLLLVALFHSSCSSDSDQELNLFDEDDLRSRLVMIDGNMYFHAARQKNISFIAGAGGSIYFGEKNLNLLPELTEFEVMKEEMDKTKGRVNQLVRMANLFKRQIKLKSGDVAALNRKVSLYFTLKL</sequence>
<reference evidence="3" key="1">
    <citation type="submission" date="2017-02" db="UniProtKB">
        <authorList>
            <consortium name="WormBaseParasite"/>
        </authorList>
    </citation>
    <scope>IDENTIFICATION</scope>
</reference>
<organism evidence="2 3">
    <name type="scientific">Elaeophora elaphi</name>
    <dbReference type="NCBI Taxonomy" id="1147741"/>
    <lineage>
        <taxon>Eukaryota</taxon>
        <taxon>Metazoa</taxon>
        <taxon>Ecdysozoa</taxon>
        <taxon>Nematoda</taxon>
        <taxon>Chromadorea</taxon>
        <taxon>Rhabditida</taxon>
        <taxon>Spirurina</taxon>
        <taxon>Spiruromorpha</taxon>
        <taxon>Filarioidea</taxon>
        <taxon>Onchocercidae</taxon>
        <taxon>Elaeophora</taxon>
    </lineage>
</organism>
<keyword evidence="2" id="KW-1185">Reference proteome</keyword>
<dbReference type="STRING" id="1147741.A0A0R3RQE4"/>
<feature type="signal peptide" evidence="1">
    <location>
        <begin position="1"/>
        <end position="20"/>
    </location>
</feature>
<proteinExistence type="predicted"/>